<evidence type="ECO:0000313" key="2">
    <source>
        <dbReference type="EMBL" id="NIZ63518.1"/>
    </source>
</evidence>
<accession>A0ABX0WCS8</accession>
<gene>
    <name evidence="2" type="ORF">DL239_21410</name>
</gene>
<name>A0ABX0WCS8_9RHOB</name>
<comment type="caution">
    <text evidence="2">The sequence shown here is derived from an EMBL/GenBank/DDBJ whole genome shotgun (WGS) entry which is preliminary data.</text>
</comment>
<dbReference type="InterPro" id="IPR002508">
    <property type="entry name" value="MurNAc-LAA_cat"/>
</dbReference>
<evidence type="ECO:0000313" key="3">
    <source>
        <dbReference type="Proteomes" id="UP001429564"/>
    </source>
</evidence>
<proteinExistence type="predicted"/>
<dbReference type="Proteomes" id="UP001429564">
    <property type="component" value="Unassembled WGS sequence"/>
</dbReference>
<dbReference type="Gene3D" id="3.40.630.40">
    <property type="entry name" value="Zn-dependent exopeptidases"/>
    <property type="match status" value="1"/>
</dbReference>
<dbReference type="RefSeq" id="WP_167686096.1">
    <property type="nucleotide sequence ID" value="NZ_QHLQ01000057.1"/>
</dbReference>
<organism evidence="2 3">
    <name type="scientific">Parasedimentitalea denitrificans</name>
    <dbReference type="NCBI Taxonomy" id="2211118"/>
    <lineage>
        <taxon>Bacteria</taxon>
        <taxon>Pseudomonadati</taxon>
        <taxon>Pseudomonadota</taxon>
        <taxon>Alphaproteobacteria</taxon>
        <taxon>Rhodobacterales</taxon>
        <taxon>Paracoccaceae</taxon>
        <taxon>Parasedimentitalea</taxon>
    </lineage>
</organism>
<sequence length="184" mass="20109">MKIAIVIGHNARAQGAVRITDGQPEFQWNSHLAELIQEIDPASVRVFRRVAGVVYSKQIDQVYREVDEWGANVSIELHFNGSHDPSAEGCLTLSSGTAGSMALAREVHHRMLAVMQNEDDGIQVRGRRARGGRSLWAGAAPAIMAEPFFGGNARFCHVADARKDELAEAIYDGAHAFVMERAEA</sequence>
<keyword evidence="3" id="KW-1185">Reference proteome</keyword>
<protein>
    <recommendedName>
        <fullName evidence="1">MurNAc-LAA domain-containing protein</fullName>
    </recommendedName>
</protein>
<dbReference type="SUPFAM" id="SSF53187">
    <property type="entry name" value="Zn-dependent exopeptidases"/>
    <property type="match status" value="1"/>
</dbReference>
<evidence type="ECO:0000259" key="1">
    <source>
        <dbReference type="SMART" id="SM00646"/>
    </source>
</evidence>
<dbReference type="EMBL" id="QHLQ01000057">
    <property type="protein sequence ID" value="NIZ63518.1"/>
    <property type="molecule type" value="Genomic_DNA"/>
</dbReference>
<feature type="domain" description="MurNAc-LAA" evidence="1">
    <location>
        <begin position="63"/>
        <end position="175"/>
    </location>
</feature>
<reference evidence="2 3" key="1">
    <citation type="submission" date="2018-05" db="EMBL/GenBank/DDBJ databases">
        <authorList>
            <person name="Zhang Y.-J."/>
        </authorList>
    </citation>
    <scope>NUCLEOTIDE SEQUENCE [LARGE SCALE GENOMIC DNA]</scope>
    <source>
        <strain evidence="2 3">CY04</strain>
    </source>
</reference>
<dbReference type="Pfam" id="PF01520">
    <property type="entry name" value="Amidase_3"/>
    <property type="match status" value="1"/>
</dbReference>
<dbReference type="SMART" id="SM00646">
    <property type="entry name" value="Ami_3"/>
    <property type="match status" value="1"/>
</dbReference>